<accession>A0ABW4WU02</accession>
<organism evidence="2 3">
    <name type="scientific">Pontibacter silvestris</name>
    <dbReference type="NCBI Taxonomy" id="2305183"/>
    <lineage>
        <taxon>Bacteria</taxon>
        <taxon>Pseudomonadati</taxon>
        <taxon>Bacteroidota</taxon>
        <taxon>Cytophagia</taxon>
        <taxon>Cytophagales</taxon>
        <taxon>Hymenobacteraceae</taxon>
        <taxon>Pontibacter</taxon>
    </lineage>
</organism>
<evidence type="ECO:0000259" key="1">
    <source>
        <dbReference type="Pfam" id="PF18962"/>
    </source>
</evidence>
<comment type="caution">
    <text evidence="2">The sequence shown here is derived from an EMBL/GenBank/DDBJ whole genome shotgun (WGS) entry which is preliminary data.</text>
</comment>
<dbReference type="NCBIfam" id="TIGR04183">
    <property type="entry name" value="Por_Secre_tail"/>
    <property type="match status" value="1"/>
</dbReference>
<gene>
    <name evidence="2" type="ORF">ACFSKU_02215</name>
</gene>
<protein>
    <submittedName>
        <fullName evidence="2">T9SS type A sorting domain-containing protein</fullName>
    </submittedName>
</protein>
<reference evidence="3" key="1">
    <citation type="journal article" date="2019" name="Int. J. Syst. Evol. Microbiol.">
        <title>The Global Catalogue of Microorganisms (GCM) 10K type strain sequencing project: providing services to taxonomists for standard genome sequencing and annotation.</title>
        <authorList>
            <consortium name="The Broad Institute Genomics Platform"/>
            <consortium name="The Broad Institute Genome Sequencing Center for Infectious Disease"/>
            <person name="Wu L."/>
            <person name="Ma J."/>
        </authorList>
    </citation>
    <scope>NUCLEOTIDE SEQUENCE [LARGE SCALE GENOMIC DNA]</scope>
    <source>
        <strain evidence="3">JCM 16545</strain>
    </source>
</reference>
<proteinExistence type="predicted"/>
<dbReference type="Pfam" id="PF18962">
    <property type="entry name" value="Por_Secre_tail"/>
    <property type="match status" value="1"/>
</dbReference>
<evidence type="ECO:0000313" key="2">
    <source>
        <dbReference type="EMBL" id="MFD2065683.1"/>
    </source>
</evidence>
<dbReference type="EMBL" id="JBHUHV010000005">
    <property type="protein sequence ID" value="MFD2065683.1"/>
    <property type="molecule type" value="Genomic_DNA"/>
</dbReference>
<name>A0ABW4WU02_9BACT</name>
<dbReference type="InterPro" id="IPR026444">
    <property type="entry name" value="Secre_tail"/>
</dbReference>
<feature type="domain" description="Secretion system C-terminal sorting" evidence="1">
    <location>
        <begin position="49"/>
        <end position="124"/>
    </location>
</feature>
<dbReference type="RefSeq" id="WP_229963161.1">
    <property type="nucleotide sequence ID" value="NZ_JAJJWI010000072.1"/>
</dbReference>
<keyword evidence="3" id="KW-1185">Reference proteome</keyword>
<sequence>MACEPELVEFDYKGGRAYVGLPNFIQSYFNGLEPVEQEFASCDMETFQVYPNPTSGTVKFGTEGDCDLGQRFNLKIVNAIGQNVVVLKEDISIDQEMDISELADGLYLFMLTFLGQEQVVKKVVKIN</sequence>
<dbReference type="Proteomes" id="UP001597369">
    <property type="component" value="Unassembled WGS sequence"/>
</dbReference>
<evidence type="ECO:0000313" key="3">
    <source>
        <dbReference type="Proteomes" id="UP001597369"/>
    </source>
</evidence>